<dbReference type="Gene3D" id="1.25.10.10">
    <property type="entry name" value="Leucine-rich Repeat Variant"/>
    <property type="match status" value="2"/>
</dbReference>
<keyword evidence="1" id="KW-0677">Repeat</keyword>
<dbReference type="InterPro" id="IPR000357">
    <property type="entry name" value="HEAT"/>
</dbReference>
<proteinExistence type="predicted"/>
<gene>
    <name evidence="2" type="ORF">Dace_3033</name>
</gene>
<dbReference type="InterPro" id="IPR011989">
    <property type="entry name" value="ARM-like"/>
</dbReference>
<dbReference type="GO" id="GO:0016491">
    <property type="term" value="F:oxidoreductase activity"/>
    <property type="evidence" value="ECO:0007669"/>
    <property type="project" value="TreeGrafter"/>
</dbReference>
<dbReference type="RefSeq" id="WP_005997367.1">
    <property type="nucleotide sequence ID" value="NZ_AAEW02000001.1"/>
</dbReference>
<dbReference type="InterPro" id="IPR004155">
    <property type="entry name" value="PBS_lyase_HEAT"/>
</dbReference>
<reference evidence="2" key="1">
    <citation type="submission" date="2006-05" db="EMBL/GenBank/DDBJ databases">
        <title>Annotation of the draft genome assembly of Desulfuromonas acetoxidans DSM 684.</title>
        <authorList>
            <consortium name="US DOE Joint Genome Institute (JGI-ORNL)"/>
            <person name="Larimer F."/>
            <person name="Land M."/>
            <person name="Hauser L."/>
        </authorList>
    </citation>
    <scope>NUCLEOTIDE SEQUENCE [LARGE SCALE GENOMIC DNA]</scope>
    <source>
        <strain evidence="2">DSM 684</strain>
    </source>
</reference>
<dbReference type="PANTHER" id="PTHR12697:SF5">
    <property type="entry name" value="DEOXYHYPUSINE HYDROXYLASE"/>
    <property type="match status" value="1"/>
</dbReference>
<dbReference type="InterPro" id="IPR016024">
    <property type="entry name" value="ARM-type_fold"/>
</dbReference>
<dbReference type="Pfam" id="PF02985">
    <property type="entry name" value="HEAT"/>
    <property type="match status" value="2"/>
</dbReference>
<dbReference type="OrthoDB" id="5402105at2"/>
<evidence type="ECO:0000313" key="2">
    <source>
        <dbReference type="EMBL" id="EAT17167.1"/>
    </source>
</evidence>
<dbReference type="AlphaFoldDB" id="Q1K4D6"/>
<protein>
    <submittedName>
        <fullName evidence="2">HEAT domain protein</fullName>
    </submittedName>
</protein>
<evidence type="ECO:0000313" key="3">
    <source>
        <dbReference type="Proteomes" id="UP000005695"/>
    </source>
</evidence>
<dbReference type="Proteomes" id="UP000005695">
    <property type="component" value="Unassembled WGS sequence"/>
</dbReference>
<reference evidence="2" key="2">
    <citation type="submission" date="2006-05" db="EMBL/GenBank/DDBJ databases">
        <title>Sequencing of the draft genome and assembly of Desulfuromonas acetoxidans DSM 684.</title>
        <authorList>
            <consortium name="US DOE Joint Genome Institute (JGI-PGF)"/>
            <person name="Copeland A."/>
            <person name="Lucas S."/>
            <person name="Lapidus A."/>
            <person name="Barry K."/>
            <person name="Detter J.C."/>
            <person name="Glavina del Rio T."/>
            <person name="Hammon N."/>
            <person name="Israni S."/>
            <person name="Dalin E."/>
            <person name="Tice H."/>
            <person name="Bruce D."/>
            <person name="Pitluck S."/>
            <person name="Richardson P."/>
        </authorList>
    </citation>
    <scope>NUCLEOTIDE SEQUENCE [LARGE SCALE GENOMIC DNA]</scope>
    <source>
        <strain evidence="2">DSM 684</strain>
    </source>
</reference>
<sequence>MEQQRREALVPLLQDPHEQVRQAATEALAQLDQRGHADQLLEHLARGSSQQKISALFGLEAVESDAVRTAVCGALKDDEADVRAVAVQVVGRKRYPAALNDLVNCLQDRHPAVAVYAAQALAHYKDARLVPYFETIYRRGDEELQCACLKALGEMGFAAAEACLLEALSSGSATVRAAAATALGQLVD</sequence>
<organism evidence="2 3">
    <name type="scientific">Desulfuromonas acetoxidans (strain DSM 684 / 11070)</name>
    <dbReference type="NCBI Taxonomy" id="281689"/>
    <lineage>
        <taxon>Bacteria</taxon>
        <taxon>Pseudomonadati</taxon>
        <taxon>Thermodesulfobacteriota</taxon>
        <taxon>Desulfuromonadia</taxon>
        <taxon>Desulfuromonadales</taxon>
        <taxon>Desulfuromonadaceae</taxon>
        <taxon>Desulfuromonas</taxon>
    </lineage>
</organism>
<dbReference type="Pfam" id="PF13646">
    <property type="entry name" value="HEAT_2"/>
    <property type="match status" value="1"/>
</dbReference>
<keyword evidence="3" id="KW-1185">Reference proteome</keyword>
<evidence type="ECO:0000256" key="1">
    <source>
        <dbReference type="ARBA" id="ARBA00022737"/>
    </source>
</evidence>
<dbReference type="EMBL" id="AAEW02000001">
    <property type="protein sequence ID" value="EAT17167.1"/>
    <property type="molecule type" value="Genomic_DNA"/>
</dbReference>
<dbReference type="SMART" id="SM00567">
    <property type="entry name" value="EZ_HEAT"/>
    <property type="match status" value="4"/>
</dbReference>
<dbReference type="SUPFAM" id="SSF48371">
    <property type="entry name" value="ARM repeat"/>
    <property type="match status" value="1"/>
</dbReference>
<accession>Q1K4D6</accession>
<dbReference type="PANTHER" id="PTHR12697">
    <property type="entry name" value="PBS LYASE HEAT-LIKE PROTEIN"/>
    <property type="match status" value="1"/>
</dbReference>
<comment type="caution">
    <text evidence="2">The sequence shown here is derived from an EMBL/GenBank/DDBJ whole genome shotgun (WGS) entry which is preliminary data.</text>
</comment>
<name>Q1K4D6_DESA6</name>